<comment type="caution">
    <text evidence="3">The sequence shown here is derived from an EMBL/GenBank/DDBJ whole genome shotgun (WGS) entry which is preliminary data.</text>
</comment>
<evidence type="ECO:0000256" key="2">
    <source>
        <dbReference type="SAM" id="MobiDB-lite"/>
    </source>
</evidence>
<feature type="region of interest" description="Disordered" evidence="2">
    <location>
        <begin position="1"/>
        <end position="23"/>
    </location>
</feature>
<name>A0A7V2AYR6_RHOMR</name>
<evidence type="ECO:0000313" key="3">
    <source>
        <dbReference type="EMBL" id="HER95134.1"/>
    </source>
</evidence>
<protein>
    <submittedName>
        <fullName evidence="3">Uncharacterized protein</fullName>
    </submittedName>
</protein>
<dbReference type="AlphaFoldDB" id="A0A7V2AYR6"/>
<feature type="compositionally biased region" description="Basic residues" evidence="2">
    <location>
        <begin position="1"/>
        <end position="19"/>
    </location>
</feature>
<sequence length="112" mass="12513">MGNRRNRKSRRSRRPHRSGPVHLRSLEALEQLRDRVAETARELARLRAEQLMLREQLAALANATPNLPSTGAGTRVVFPEDPEALQQKVQTFIEAVDHYLSQDLGASPPPAA</sequence>
<evidence type="ECO:0000256" key="1">
    <source>
        <dbReference type="SAM" id="Coils"/>
    </source>
</evidence>
<dbReference type="EMBL" id="DSGB01000002">
    <property type="protein sequence ID" value="HER95134.1"/>
    <property type="molecule type" value="Genomic_DNA"/>
</dbReference>
<proteinExistence type="predicted"/>
<feature type="coiled-coil region" evidence="1">
    <location>
        <begin position="26"/>
        <end position="63"/>
    </location>
</feature>
<reference evidence="3" key="1">
    <citation type="journal article" date="2020" name="mSystems">
        <title>Genome- and Community-Level Interaction Insights into Carbon Utilization and Element Cycling Functions of Hydrothermarchaeota in Hydrothermal Sediment.</title>
        <authorList>
            <person name="Zhou Z."/>
            <person name="Liu Y."/>
            <person name="Xu W."/>
            <person name="Pan J."/>
            <person name="Luo Z.H."/>
            <person name="Li M."/>
        </authorList>
    </citation>
    <scope>NUCLEOTIDE SEQUENCE [LARGE SCALE GENOMIC DNA]</scope>
    <source>
        <strain evidence="3">SpSt-143</strain>
    </source>
</reference>
<keyword evidence="1" id="KW-0175">Coiled coil</keyword>
<accession>A0A7V2AYR6</accession>
<gene>
    <name evidence="3" type="ORF">ENO59_01220</name>
</gene>
<organism evidence="3">
    <name type="scientific">Rhodothermus marinus</name>
    <name type="common">Rhodothermus obamensis</name>
    <dbReference type="NCBI Taxonomy" id="29549"/>
    <lineage>
        <taxon>Bacteria</taxon>
        <taxon>Pseudomonadati</taxon>
        <taxon>Rhodothermota</taxon>
        <taxon>Rhodothermia</taxon>
        <taxon>Rhodothermales</taxon>
        <taxon>Rhodothermaceae</taxon>
        <taxon>Rhodothermus</taxon>
    </lineage>
</organism>